<keyword evidence="2" id="KW-0677">Repeat</keyword>
<proteinExistence type="predicted"/>
<dbReference type="Pfam" id="PF01412">
    <property type="entry name" value="ArfGap"/>
    <property type="match status" value="1"/>
</dbReference>
<evidence type="ECO:0000259" key="6">
    <source>
        <dbReference type="SMART" id="SM00105"/>
    </source>
</evidence>
<keyword evidence="3" id="KW-0863">Zinc-finger</keyword>
<feature type="region of interest" description="Disordered" evidence="5">
    <location>
        <begin position="92"/>
        <end position="144"/>
    </location>
</feature>
<evidence type="ECO:0000256" key="5">
    <source>
        <dbReference type="SAM" id="MobiDB-lite"/>
    </source>
</evidence>
<dbReference type="InterPro" id="IPR052248">
    <property type="entry name" value="Arf-GAP_FG-repeat_protein"/>
</dbReference>
<evidence type="ECO:0000256" key="4">
    <source>
        <dbReference type="ARBA" id="ARBA00022833"/>
    </source>
</evidence>
<keyword evidence="1" id="KW-0479">Metal-binding</keyword>
<dbReference type="PANTHER" id="PTHR46134:SF3">
    <property type="entry name" value="ARFGAP WITH FG REPEATS 1"/>
    <property type="match status" value="1"/>
</dbReference>
<evidence type="ECO:0000256" key="1">
    <source>
        <dbReference type="ARBA" id="ARBA00022723"/>
    </source>
</evidence>
<accession>A0ABD2NPW9</accession>
<protein>
    <recommendedName>
        <fullName evidence="6">Arf-GAP domain-containing protein</fullName>
    </recommendedName>
</protein>
<dbReference type="SMART" id="SM00105">
    <property type="entry name" value="ArfGap"/>
    <property type="match status" value="1"/>
</dbReference>
<feature type="compositionally biased region" description="Polar residues" evidence="5">
    <location>
        <begin position="92"/>
        <end position="106"/>
    </location>
</feature>
<organism evidence="7 8">
    <name type="scientific">Cryptolaemus montrouzieri</name>
    <dbReference type="NCBI Taxonomy" id="559131"/>
    <lineage>
        <taxon>Eukaryota</taxon>
        <taxon>Metazoa</taxon>
        <taxon>Ecdysozoa</taxon>
        <taxon>Arthropoda</taxon>
        <taxon>Hexapoda</taxon>
        <taxon>Insecta</taxon>
        <taxon>Pterygota</taxon>
        <taxon>Neoptera</taxon>
        <taxon>Endopterygota</taxon>
        <taxon>Coleoptera</taxon>
        <taxon>Polyphaga</taxon>
        <taxon>Cucujiformia</taxon>
        <taxon>Coccinelloidea</taxon>
        <taxon>Coccinellidae</taxon>
        <taxon>Scymninae</taxon>
        <taxon>Scymnini</taxon>
        <taxon>Cryptolaemus</taxon>
    </lineage>
</organism>
<dbReference type="InterPro" id="IPR038508">
    <property type="entry name" value="ArfGAP_dom_sf"/>
</dbReference>
<feature type="compositionally biased region" description="Low complexity" evidence="5">
    <location>
        <begin position="274"/>
        <end position="292"/>
    </location>
</feature>
<dbReference type="PANTHER" id="PTHR46134">
    <property type="entry name" value="DRONGO, ISOFORM F"/>
    <property type="match status" value="1"/>
</dbReference>
<feature type="compositionally biased region" description="Polar residues" evidence="5">
    <location>
        <begin position="128"/>
        <end position="138"/>
    </location>
</feature>
<dbReference type="EMBL" id="JABFTP020000144">
    <property type="protein sequence ID" value="KAL3280547.1"/>
    <property type="molecule type" value="Genomic_DNA"/>
</dbReference>
<sequence length="392" mass="43279">MKEKNTIPSKVERLWYDLKRRGLTPPHRVKSISMATFTQDEIGLLESKGNDYCRKVWQGLFEGTPPSDSRDEQAIKEFMIEKYEKKRYYLEPSQNVRNGHSQSNGVDKTEPKTGSKMSSSEPKPILNNKYNSSNFQTSNRRRPEVPSNFIQPQMNHLNGGDFVANFDTADIFSASNNNGSATQQQGFANFDNNPVFSNNSTTHNGLPTTTLLNQNNQKNQLLNNCSNTVPSEDKYAALKDLDNALKSQSALDWSSSGSNGSLYSSPTPTGSMYSSPSPQSSLFGSPSQSQFLNGFGAHQEANGLISNPFGNNGFSWNNGKTNGLNNGLNGGLNGSNGFNMHNNYQNPFRVSELNKLNGFTQMVQPQMNGDMAWTPNPFKVGATTMSSNNPFL</sequence>
<name>A0ABD2NPW9_9CUCU</name>
<keyword evidence="4" id="KW-0862">Zinc</keyword>
<keyword evidence="8" id="KW-1185">Reference proteome</keyword>
<evidence type="ECO:0000256" key="2">
    <source>
        <dbReference type="ARBA" id="ARBA00022737"/>
    </source>
</evidence>
<dbReference type="Gene3D" id="1.10.220.150">
    <property type="entry name" value="Arf GTPase activating protein"/>
    <property type="match status" value="1"/>
</dbReference>
<evidence type="ECO:0000256" key="3">
    <source>
        <dbReference type="ARBA" id="ARBA00022771"/>
    </source>
</evidence>
<reference evidence="7 8" key="1">
    <citation type="journal article" date="2021" name="BMC Biol.">
        <title>Horizontally acquired antibacterial genes associated with adaptive radiation of ladybird beetles.</title>
        <authorList>
            <person name="Li H.S."/>
            <person name="Tang X.F."/>
            <person name="Huang Y.H."/>
            <person name="Xu Z.Y."/>
            <person name="Chen M.L."/>
            <person name="Du X.Y."/>
            <person name="Qiu B.Y."/>
            <person name="Chen P.T."/>
            <person name="Zhang W."/>
            <person name="Slipinski A."/>
            <person name="Escalona H.E."/>
            <person name="Waterhouse R.M."/>
            <person name="Zwick A."/>
            <person name="Pang H."/>
        </authorList>
    </citation>
    <scope>NUCLEOTIDE SEQUENCE [LARGE SCALE GENOMIC DNA]</scope>
    <source>
        <strain evidence="7">SYSU2018</strain>
    </source>
</reference>
<comment type="caution">
    <text evidence="7">The sequence shown here is derived from an EMBL/GenBank/DDBJ whole genome shotgun (WGS) entry which is preliminary data.</text>
</comment>
<dbReference type="SUPFAM" id="SSF57863">
    <property type="entry name" value="ArfGap/RecO-like zinc finger"/>
    <property type="match status" value="1"/>
</dbReference>
<dbReference type="InterPro" id="IPR001164">
    <property type="entry name" value="ArfGAP_dom"/>
</dbReference>
<dbReference type="Proteomes" id="UP001516400">
    <property type="component" value="Unassembled WGS sequence"/>
</dbReference>
<dbReference type="AlphaFoldDB" id="A0ABD2NPW9"/>
<feature type="domain" description="Arf-GAP" evidence="6">
    <location>
        <begin position="12"/>
        <end position="97"/>
    </location>
</feature>
<dbReference type="InterPro" id="IPR037278">
    <property type="entry name" value="ARFGAP/RecO"/>
</dbReference>
<evidence type="ECO:0000313" key="7">
    <source>
        <dbReference type="EMBL" id="KAL3280547.1"/>
    </source>
</evidence>
<feature type="compositionally biased region" description="Low complexity" evidence="5">
    <location>
        <begin position="249"/>
        <end position="265"/>
    </location>
</feature>
<gene>
    <name evidence="7" type="ORF">HHI36_003779</name>
</gene>
<feature type="region of interest" description="Disordered" evidence="5">
    <location>
        <begin position="249"/>
        <end position="293"/>
    </location>
</feature>
<evidence type="ECO:0000313" key="8">
    <source>
        <dbReference type="Proteomes" id="UP001516400"/>
    </source>
</evidence>
<dbReference type="GO" id="GO:0008270">
    <property type="term" value="F:zinc ion binding"/>
    <property type="evidence" value="ECO:0007669"/>
    <property type="project" value="UniProtKB-KW"/>
</dbReference>